<feature type="domain" description="Type I restriction modification DNA specificity" evidence="5">
    <location>
        <begin position="12"/>
        <end position="196"/>
    </location>
</feature>
<evidence type="ECO:0000256" key="3">
    <source>
        <dbReference type="ARBA" id="ARBA00023125"/>
    </source>
</evidence>
<protein>
    <submittedName>
        <fullName evidence="6">Restriction endonuclease subunit S</fullName>
    </submittedName>
</protein>
<dbReference type="SUPFAM" id="SSF116734">
    <property type="entry name" value="DNA methylase specificity domain"/>
    <property type="match status" value="2"/>
</dbReference>
<reference evidence="6 7" key="1">
    <citation type="submission" date="2019-08" db="EMBL/GenBank/DDBJ databases">
        <title>Genomes of Antarctic Bizionia species.</title>
        <authorList>
            <person name="Bowman J.P."/>
        </authorList>
    </citation>
    <scope>NUCLEOTIDE SEQUENCE [LARGE SCALE GENOMIC DNA]</scope>
    <source>
        <strain evidence="6 7">ADA-4</strain>
    </source>
</reference>
<dbReference type="OrthoDB" id="667970at2"/>
<dbReference type="GO" id="GO:0009307">
    <property type="term" value="P:DNA restriction-modification system"/>
    <property type="evidence" value="ECO:0007669"/>
    <property type="project" value="UniProtKB-KW"/>
</dbReference>
<comment type="similarity">
    <text evidence="1">Belongs to the type-I restriction system S methylase family.</text>
</comment>
<dbReference type="PANTHER" id="PTHR30408:SF12">
    <property type="entry name" value="TYPE I RESTRICTION ENZYME MJAVIII SPECIFICITY SUBUNIT"/>
    <property type="match status" value="1"/>
</dbReference>
<dbReference type="Pfam" id="PF01420">
    <property type="entry name" value="Methylase_S"/>
    <property type="match status" value="2"/>
</dbReference>
<evidence type="ECO:0000259" key="5">
    <source>
        <dbReference type="Pfam" id="PF01420"/>
    </source>
</evidence>
<comment type="caution">
    <text evidence="6">The sequence shown here is derived from an EMBL/GenBank/DDBJ whole genome shotgun (WGS) entry which is preliminary data.</text>
</comment>
<evidence type="ECO:0000313" key="7">
    <source>
        <dbReference type="Proteomes" id="UP000323720"/>
    </source>
</evidence>
<gene>
    <name evidence="6" type="ORF">ES674_05180</name>
</gene>
<dbReference type="GO" id="GO:0004519">
    <property type="term" value="F:endonuclease activity"/>
    <property type="evidence" value="ECO:0007669"/>
    <property type="project" value="UniProtKB-KW"/>
</dbReference>
<dbReference type="RefSeq" id="WP_148402906.1">
    <property type="nucleotide sequence ID" value="NZ_VSKK01000001.1"/>
</dbReference>
<keyword evidence="6" id="KW-0540">Nuclease</keyword>
<keyword evidence="4" id="KW-0175">Coiled coil</keyword>
<evidence type="ECO:0000256" key="1">
    <source>
        <dbReference type="ARBA" id="ARBA00010923"/>
    </source>
</evidence>
<keyword evidence="3" id="KW-0238">DNA-binding</keyword>
<keyword evidence="6" id="KW-0255">Endonuclease</keyword>
<dbReference type="AlphaFoldDB" id="A0A5D0RDU3"/>
<dbReference type="EMBL" id="VSKK01000001">
    <property type="protein sequence ID" value="TYB79169.1"/>
    <property type="molecule type" value="Genomic_DNA"/>
</dbReference>
<evidence type="ECO:0000256" key="2">
    <source>
        <dbReference type="ARBA" id="ARBA00022747"/>
    </source>
</evidence>
<dbReference type="InterPro" id="IPR044946">
    <property type="entry name" value="Restrct_endonuc_typeI_TRD_sf"/>
</dbReference>
<keyword evidence="6" id="KW-0378">Hydrolase</keyword>
<dbReference type="PANTHER" id="PTHR30408">
    <property type="entry name" value="TYPE-1 RESTRICTION ENZYME ECOKI SPECIFICITY PROTEIN"/>
    <property type="match status" value="1"/>
</dbReference>
<sequence>MELEKRNKSFTEDWELLKIQDLIDSNVILGHLDGNHGALYPKSNEFKSLGVPYIAANDFKNGRVDFNKCKFLSKERSALFQKGISKNGDVLFAHNATVGPVALLKTKLEYVILSTTVTYFRCNENNLSNSYLLYYFQSEHFIKQYSSVMSQSTRNQVPISAQRKFNILVPPLPEQKAIAQVLSDTDNLIQAIEQKITKKRAIKQGAMQQLLTPKEDWEIKKLGTIAHFYNGKAHEQFIDANGEFTVINSKFISRNGTVFKNSTENLCPLKKGDITMVMSDIPNGKALAKCFVVPIDNKYTLNQRICAIRTEDVDTKFLYFILNRNKYYLAFDSGTGQTNLKKNDVLECPIPLPKTKEEQTEIATILIDMNKEIAQLEQKLSKYIMLKQGLMQNLLMGKIRLV</sequence>
<dbReference type="Gene3D" id="3.90.220.20">
    <property type="entry name" value="DNA methylase specificity domains"/>
    <property type="match status" value="2"/>
</dbReference>
<dbReference type="Gene3D" id="1.10.287.1120">
    <property type="entry name" value="Bipartite methylase S protein"/>
    <property type="match status" value="1"/>
</dbReference>
<dbReference type="InterPro" id="IPR000055">
    <property type="entry name" value="Restrct_endonuc_typeI_TRD"/>
</dbReference>
<dbReference type="GO" id="GO:0003677">
    <property type="term" value="F:DNA binding"/>
    <property type="evidence" value="ECO:0007669"/>
    <property type="project" value="UniProtKB-KW"/>
</dbReference>
<keyword evidence="7" id="KW-1185">Reference proteome</keyword>
<organism evidence="6 7">
    <name type="scientific">Bizionia myxarmorum</name>
    <dbReference type="NCBI Taxonomy" id="291186"/>
    <lineage>
        <taxon>Bacteria</taxon>
        <taxon>Pseudomonadati</taxon>
        <taxon>Bacteroidota</taxon>
        <taxon>Flavobacteriia</taxon>
        <taxon>Flavobacteriales</taxon>
        <taxon>Flavobacteriaceae</taxon>
        <taxon>Bizionia</taxon>
    </lineage>
</organism>
<dbReference type="InterPro" id="IPR052021">
    <property type="entry name" value="Type-I_RS_S_subunit"/>
</dbReference>
<proteinExistence type="inferred from homology"/>
<keyword evidence="2" id="KW-0680">Restriction system</keyword>
<feature type="domain" description="Type I restriction modification DNA specificity" evidence="5">
    <location>
        <begin position="215"/>
        <end position="380"/>
    </location>
</feature>
<evidence type="ECO:0000256" key="4">
    <source>
        <dbReference type="SAM" id="Coils"/>
    </source>
</evidence>
<dbReference type="Proteomes" id="UP000323720">
    <property type="component" value="Unassembled WGS sequence"/>
</dbReference>
<accession>A0A5D0RDU3</accession>
<evidence type="ECO:0000313" key="6">
    <source>
        <dbReference type="EMBL" id="TYB79169.1"/>
    </source>
</evidence>
<feature type="coiled-coil region" evidence="4">
    <location>
        <begin position="366"/>
        <end position="393"/>
    </location>
</feature>
<name>A0A5D0RDU3_9FLAO</name>